<gene>
    <name evidence="1" type="ORF">ACFP90_00195</name>
    <name evidence="2" type="ORF">ACFP90_20200</name>
</gene>
<reference evidence="1" key="3">
    <citation type="submission" date="2024-09" db="EMBL/GenBank/DDBJ databases">
        <authorList>
            <person name="Sun Q."/>
            <person name="Mori K."/>
        </authorList>
    </citation>
    <scope>NUCLEOTIDE SEQUENCE</scope>
    <source>
        <strain evidence="1">NBRC 112888</strain>
    </source>
</reference>
<dbReference type="RefSeq" id="WP_380053374.1">
    <property type="nucleotide sequence ID" value="NZ_JBHSWB010000001.1"/>
</dbReference>
<dbReference type="EMBL" id="JBHSWB010000001">
    <property type="protein sequence ID" value="MFC6658957.1"/>
    <property type="molecule type" value="Genomic_DNA"/>
</dbReference>
<accession>A0ABW1ZHD9</accession>
<proteinExistence type="predicted"/>
<dbReference type="EMBL" id="JBHSWB010000001">
    <property type="protein sequence ID" value="MFC6662380.1"/>
    <property type="molecule type" value="Genomic_DNA"/>
</dbReference>
<reference evidence="3" key="2">
    <citation type="journal article" date="2019" name="Int. J. Syst. Evol. Microbiol.">
        <title>The Global Catalogue of Microorganisms (GCM) 10K type strain sequencing project: providing services to taxonomists for standard genome sequencing and annotation.</title>
        <authorList>
            <consortium name="The Broad Institute Genomics Platform"/>
            <consortium name="The Broad Institute Genome Sequencing Center for Infectious Disease"/>
            <person name="Wu L."/>
            <person name="Ma J."/>
        </authorList>
    </citation>
    <scope>NUCLEOTIDE SEQUENCE [LARGE SCALE GENOMIC DNA]</scope>
    <source>
        <strain evidence="3">CCUG 63830</strain>
    </source>
</reference>
<comment type="caution">
    <text evidence="1">The sequence shown here is derived from an EMBL/GenBank/DDBJ whole genome shotgun (WGS) entry which is preliminary data.</text>
</comment>
<evidence type="ECO:0000313" key="2">
    <source>
        <dbReference type="EMBL" id="MFC6662380.1"/>
    </source>
</evidence>
<keyword evidence="3" id="KW-1185">Reference proteome</keyword>
<evidence type="ECO:0000313" key="3">
    <source>
        <dbReference type="Proteomes" id="UP001596317"/>
    </source>
</evidence>
<name>A0ABW1ZHD9_9DEIO</name>
<evidence type="ECO:0000313" key="1">
    <source>
        <dbReference type="EMBL" id="MFC6658957.1"/>
    </source>
</evidence>
<dbReference type="Proteomes" id="UP001596317">
    <property type="component" value="Unassembled WGS sequence"/>
</dbReference>
<organism evidence="1 3">
    <name type="scientific">Deinococcus multiflagellatus</name>
    <dbReference type="NCBI Taxonomy" id="1656887"/>
    <lineage>
        <taxon>Bacteria</taxon>
        <taxon>Thermotogati</taxon>
        <taxon>Deinococcota</taxon>
        <taxon>Deinococci</taxon>
        <taxon>Deinococcales</taxon>
        <taxon>Deinococcaceae</taxon>
        <taxon>Deinococcus</taxon>
    </lineage>
</organism>
<protein>
    <submittedName>
        <fullName evidence="1">Uncharacterized protein</fullName>
    </submittedName>
</protein>
<sequence length="204" mass="21123">MSLKDKFSGEEWFTVMNGPGRAGAAVMAASPSGVTGLLAEGQALGLAVRQGLSAAGRTPLLEAMAADLLGTPPDPGTVPRQERARNMDEAREQSLQGVRQAAWLVSAKTSPEDAAAYRHLLLSVAEQVALAAKEGGFLGIGGEQVSERERAVIEELRRLLGGTEAAPAPTPCRPRPQTAAATATELDLSCSAHTLLCPGVWASG</sequence>
<reference evidence="1" key="1">
    <citation type="journal article" date="2014" name="Int. J. Syst. Evol. Microbiol.">
        <title>Complete genome of a new Firmicutes species belonging to the dominant human colonic microbiota ('Ruminococcus bicirculans') reveals two chromosomes and a selective capacity to utilize plant glucans.</title>
        <authorList>
            <consortium name="NISC Comparative Sequencing Program"/>
            <person name="Wegmann U."/>
            <person name="Louis P."/>
            <person name="Goesmann A."/>
            <person name="Henrissat B."/>
            <person name="Duncan S.H."/>
            <person name="Flint H.J."/>
        </authorList>
    </citation>
    <scope>NUCLEOTIDE SEQUENCE</scope>
    <source>
        <strain evidence="1">NBRC 112888</strain>
    </source>
</reference>